<reference evidence="1 2" key="1">
    <citation type="submission" date="2016-10" db="EMBL/GenBank/DDBJ databases">
        <authorList>
            <person name="de Groot N.N."/>
        </authorList>
    </citation>
    <scope>NUCLEOTIDE SEQUENCE [LARGE SCALE GENOMIC DNA]</scope>
    <source>
        <strain evidence="1 2">DSM 5885</strain>
    </source>
</reference>
<keyword evidence="2" id="KW-1185">Reference proteome</keyword>
<gene>
    <name evidence="1" type="ORF">SAMN05660652_00888</name>
</gene>
<accession>A0A1G7Y5L5</accession>
<evidence type="ECO:0000313" key="1">
    <source>
        <dbReference type="EMBL" id="SDG91280.1"/>
    </source>
</evidence>
<dbReference type="Proteomes" id="UP000198607">
    <property type="component" value="Unassembled WGS sequence"/>
</dbReference>
<proteinExistence type="predicted"/>
<dbReference type="AlphaFoldDB" id="A0A1G7Y5L5"/>
<organism evidence="1 2">
    <name type="scientific">Propionivibrio dicarboxylicus</name>
    <dbReference type="NCBI Taxonomy" id="83767"/>
    <lineage>
        <taxon>Bacteria</taxon>
        <taxon>Pseudomonadati</taxon>
        <taxon>Pseudomonadota</taxon>
        <taxon>Betaproteobacteria</taxon>
        <taxon>Rhodocyclales</taxon>
        <taxon>Rhodocyclaceae</taxon>
        <taxon>Propionivibrio</taxon>
    </lineage>
</organism>
<sequence length="265" mass="30441">MTVRNFWVVVLGVFWFSLSWACQEARTTVPSHIHIQGDSVMIVVHETSTYDARYSTKRGVDEAVRFAKSKRIPVIYLVDESPEKFYFMEDCNPDYWVSSAGGEISFDLSADHLYIVGGHLEACMSASLHDILYQWAKRAPKNHTVTYFMDAIYSNGKLVEPSDKFYRSFNRFLSIVSYGRPGGEHWPKLSLLETMGVIRDESLQLDYLKKVLPRWDTTFPASYRIELQLDQSVKKVLRPASGWFPPTVLFHFVDSALKFAETSPL</sequence>
<protein>
    <submittedName>
        <fullName evidence="1">Uncharacterized protein</fullName>
    </submittedName>
</protein>
<dbReference type="RefSeq" id="WP_091934233.1">
    <property type="nucleotide sequence ID" value="NZ_FNCY01000002.1"/>
</dbReference>
<name>A0A1G7Y5L5_9RHOO</name>
<dbReference type="OrthoDB" id="9179164at2"/>
<dbReference type="EMBL" id="FNCY01000002">
    <property type="protein sequence ID" value="SDG91280.1"/>
    <property type="molecule type" value="Genomic_DNA"/>
</dbReference>
<evidence type="ECO:0000313" key="2">
    <source>
        <dbReference type="Proteomes" id="UP000198607"/>
    </source>
</evidence>